<feature type="region of interest" description="Disordered" evidence="9">
    <location>
        <begin position="339"/>
        <end position="368"/>
    </location>
</feature>
<dbReference type="Proteomes" id="UP000193467">
    <property type="component" value="Unassembled WGS sequence"/>
</dbReference>
<dbReference type="PANTHER" id="PTHR10130">
    <property type="entry name" value="PEROXISOMAL TARGETING SIGNAL 1 RECEPTOR PEX5"/>
    <property type="match status" value="1"/>
</dbReference>
<evidence type="ECO:0000256" key="6">
    <source>
        <dbReference type="ARBA" id="ARBA00022803"/>
    </source>
</evidence>
<keyword evidence="5" id="KW-0677">Repeat</keyword>
<organism evidence="10 11">
    <name type="scientific">Leucosporidium creatinivorum</name>
    <dbReference type="NCBI Taxonomy" id="106004"/>
    <lineage>
        <taxon>Eukaryota</taxon>
        <taxon>Fungi</taxon>
        <taxon>Dikarya</taxon>
        <taxon>Basidiomycota</taxon>
        <taxon>Pucciniomycotina</taxon>
        <taxon>Microbotryomycetes</taxon>
        <taxon>Leucosporidiales</taxon>
        <taxon>Leucosporidium</taxon>
    </lineage>
</organism>
<feature type="repeat" description="TPR" evidence="8">
    <location>
        <begin position="574"/>
        <end position="607"/>
    </location>
</feature>
<keyword evidence="4" id="KW-0963">Cytoplasm</keyword>
<dbReference type="SMART" id="SM00028">
    <property type="entry name" value="TPR"/>
    <property type="match status" value="4"/>
</dbReference>
<accession>A0A1Y2G025</accession>
<gene>
    <name evidence="10" type="ORF">BCR35DRAFT_287869</name>
</gene>
<dbReference type="GO" id="GO:0005052">
    <property type="term" value="F:peroxisome matrix targeting signal-1 binding"/>
    <property type="evidence" value="ECO:0007669"/>
    <property type="project" value="TreeGrafter"/>
</dbReference>
<keyword evidence="11" id="KW-1185">Reference proteome</keyword>
<feature type="region of interest" description="Disordered" evidence="9">
    <location>
        <begin position="155"/>
        <end position="181"/>
    </location>
</feature>
<dbReference type="InterPro" id="IPR019734">
    <property type="entry name" value="TPR_rpt"/>
</dbReference>
<dbReference type="PANTHER" id="PTHR10130:SF0">
    <property type="entry name" value="GH08708P"/>
    <property type="match status" value="1"/>
</dbReference>
<feature type="compositionally biased region" description="Low complexity" evidence="9">
    <location>
        <begin position="155"/>
        <end position="176"/>
    </location>
</feature>
<evidence type="ECO:0000313" key="11">
    <source>
        <dbReference type="Proteomes" id="UP000193467"/>
    </source>
</evidence>
<dbReference type="GO" id="GO:0005778">
    <property type="term" value="C:peroxisomal membrane"/>
    <property type="evidence" value="ECO:0007669"/>
    <property type="project" value="TreeGrafter"/>
</dbReference>
<dbReference type="Pfam" id="PF14559">
    <property type="entry name" value="TPR_19"/>
    <property type="match status" value="1"/>
</dbReference>
<dbReference type="Gene3D" id="1.25.40.10">
    <property type="entry name" value="Tetratricopeptide repeat domain"/>
    <property type="match status" value="1"/>
</dbReference>
<dbReference type="Gene3D" id="6.10.280.230">
    <property type="match status" value="1"/>
</dbReference>
<feature type="compositionally biased region" description="Low complexity" evidence="9">
    <location>
        <begin position="105"/>
        <end position="116"/>
    </location>
</feature>
<evidence type="ECO:0000313" key="10">
    <source>
        <dbReference type="EMBL" id="ORY89823.1"/>
    </source>
</evidence>
<feature type="region of interest" description="Disordered" evidence="9">
    <location>
        <begin position="91"/>
        <end position="125"/>
    </location>
</feature>
<evidence type="ECO:0000256" key="9">
    <source>
        <dbReference type="SAM" id="MobiDB-lite"/>
    </source>
</evidence>
<dbReference type="OrthoDB" id="10006023at2759"/>
<evidence type="ECO:0000256" key="8">
    <source>
        <dbReference type="PROSITE-ProRule" id="PRU00339"/>
    </source>
</evidence>
<dbReference type="InParanoid" id="A0A1Y2G025"/>
<evidence type="ECO:0000256" key="3">
    <source>
        <dbReference type="ARBA" id="ARBA00005348"/>
    </source>
</evidence>
<feature type="repeat" description="TPR" evidence="8">
    <location>
        <begin position="724"/>
        <end position="757"/>
    </location>
</feature>
<keyword evidence="7" id="KW-0576">Peroxisome</keyword>
<dbReference type="EMBL" id="MCGR01000005">
    <property type="protein sequence ID" value="ORY89823.1"/>
    <property type="molecule type" value="Genomic_DNA"/>
</dbReference>
<dbReference type="PROSITE" id="PS50005">
    <property type="entry name" value="TPR"/>
    <property type="match status" value="4"/>
</dbReference>
<comment type="subcellular location">
    <subcellularLocation>
        <location evidence="2">Cytoplasm</location>
    </subcellularLocation>
    <subcellularLocation>
        <location evidence="1">Peroxisome</location>
    </subcellularLocation>
</comment>
<protein>
    <recommendedName>
        <fullName evidence="12">Peroxisomal targeting signal receptor</fullName>
    </recommendedName>
</protein>
<feature type="repeat" description="TPR" evidence="8">
    <location>
        <begin position="690"/>
        <end position="723"/>
    </location>
</feature>
<dbReference type="SUPFAM" id="SSF48452">
    <property type="entry name" value="TPR-like"/>
    <property type="match status" value="1"/>
</dbReference>
<feature type="compositionally biased region" description="Low complexity" evidence="9">
    <location>
        <begin position="293"/>
        <end position="305"/>
    </location>
</feature>
<feature type="region of interest" description="Disordered" evidence="9">
    <location>
        <begin position="25"/>
        <end position="60"/>
    </location>
</feature>
<name>A0A1Y2G025_9BASI</name>
<dbReference type="STRING" id="106004.A0A1Y2G025"/>
<feature type="compositionally biased region" description="Polar residues" evidence="9">
    <location>
        <begin position="256"/>
        <end position="274"/>
    </location>
</feature>
<evidence type="ECO:0000256" key="5">
    <source>
        <dbReference type="ARBA" id="ARBA00022737"/>
    </source>
</evidence>
<evidence type="ECO:0008006" key="12">
    <source>
        <dbReference type="Google" id="ProtNLM"/>
    </source>
</evidence>
<keyword evidence="6 8" id="KW-0802">TPR repeat</keyword>
<evidence type="ECO:0000256" key="2">
    <source>
        <dbReference type="ARBA" id="ARBA00004496"/>
    </source>
</evidence>
<dbReference type="GO" id="GO:0016560">
    <property type="term" value="P:protein import into peroxisome matrix, docking"/>
    <property type="evidence" value="ECO:0007669"/>
    <property type="project" value="TreeGrafter"/>
</dbReference>
<evidence type="ECO:0000256" key="4">
    <source>
        <dbReference type="ARBA" id="ARBA00022490"/>
    </source>
</evidence>
<dbReference type="InterPro" id="IPR024111">
    <property type="entry name" value="PEX5/PEX5L"/>
</dbReference>
<feature type="region of interest" description="Disordered" evidence="9">
    <location>
        <begin position="291"/>
        <end position="311"/>
    </location>
</feature>
<feature type="region of interest" description="Disordered" evidence="9">
    <location>
        <begin position="255"/>
        <end position="274"/>
    </location>
</feature>
<reference evidence="10 11" key="1">
    <citation type="submission" date="2016-07" db="EMBL/GenBank/DDBJ databases">
        <title>Pervasive Adenine N6-methylation of Active Genes in Fungi.</title>
        <authorList>
            <consortium name="DOE Joint Genome Institute"/>
            <person name="Mondo S.J."/>
            <person name="Dannebaum R.O."/>
            <person name="Kuo R.C."/>
            <person name="Labutti K."/>
            <person name="Haridas S."/>
            <person name="Kuo A."/>
            <person name="Salamov A."/>
            <person name="Ahrendt S.R."/>
            <person name="Lipzen A."/>
            <person name="Sullivan W."/>
            <person name="Andreopoulos W.B."/>
            <person name="Clum A."/>
            <person name="Lindquist E."/>
            <person name="Daum C."/>
            <person name="Ramamoorthy G.K."/>
            <person name="Gryganskyi A."/>
            <person name="Culley D."/>
            <person name="Magnuson J.K."/>
            <person name="James T.Y."/>
            <person name="O'Malley M.A."/>
            <person name="Stajich J.E."/>
            <person name="Spatafora J.W."/>
            <person name="Visel A."/>
            <person name="Grigoriev I.V."/>
        </authorList>
    </citation>
    <scope>NUCLEOTIDE SEQUENCE [LARGE SCALE GENOMIC DNA]</scope>
    <source>
        <strain evidence="10 11">62-1032</strain>
    </source>
</reference>
<feature type="repeat" description="TPR" evidence="8">
    <location>
        <begin position="758"/>
        <end position="791"/>
    </location>
</feature>
<evidence type="ECO:0000256" key="7">
    <source>
        <dbReference type="ARBA" id="ARBA00023140"/>
    </source>
</evidence>
<sequence length="848" mass="91824">MTFAALAGGAECGPVNPLAQLSKAYSNDRGVQQDHFTPQQGSSRNAFRANPQQQQQQPLPTDAARFFQHPSHQQPFDLAPLGRALTPQANLVEQREGSPAPAPPAWATAFAQQSGGPQHGGGGAAEQEAFRRAFGGAGGGGGGQGMAEWSGDFARQQQRGGEQMRMQQQGGVPQQQGAGGMHAMGQARLMGAGFGAAPGMMGMQGMGGVGVPMHYQQQQQQRDTVVQTQTADWETAFRELESSPLHAESIAAVHAESTSTSQAPLRSSSPVLTDSQARDALARTAGALLSTVQSTEQQRQSNSEQSNDKFANSTFLDLMRKLRDGEVAVEGDKVVEQLGPSRGVDKGKGRASGWASEFGREEEGRVGAAPTTSFGISSISTNAEPTLAAFAAKQQAYAQREAGNAQRVRELEQSYKTMAELWEDEDATRELREAKSSASVFQGDGGMSAEEEQERMHVDTSVPLASSAWEEDFDASMISGGHAFNAPRTTERELSAQQKEWDVLQADWDNFDVTASGFKPVASTSSTLAGYGFAQNNPYVQSTRTHSMHTSAPTSNYDSILQKEAAVQQNPNDSAAWLALGIKQQENEREDLAIKALRRAIELDSKLGEAYLALAVSYTNENERALSYEAIDRWVDTLGVERYTREVDNYRDLFGKLPEQGSKERHDYLTGLLIRLAQGRAEVDGADVDAEVQIGLGVLFNTSEEYEKAGDCFESALSVRPDDPLLFNRLGATFANSGKTELAIQYYLEALDIQPGYVRARFNLAVANMNLGQYEEAIQHLTTSLSIQETEAQLEAGNVDNASRGVTSQTLWDSLNICLLQMHRSDLATYTSSRDLRSILAAFPPTHV</sequence>
<dbReference type="GO" id="GO:0005829">
    <property type="term" value="C:cytosol"/>
    <property type="evidence" value="ECO:0007669"/>
    <property type="project" value="TreeGrafter"/>
</dbReference>
<proteinExistence type="inferred from homology"/>
<feature type="compositionally biased region" description="Polar residues" evidence="9">
    <location>
        <begin position="34"/>
        <end position="45"/>
    </location>
</feature>
<dbReference type="AlphaFoldDB" id="A0A1Y2G025"/>
<dbReference type="InterPro" id="IPR011990">
    <property type="entry name" value="TPR-like_helical_dom_sf"/>
</dbReference>
<evidence type="ECO:0000256" key="1">
    <source>
        <dbReference type="ARBA" id="ARBA00004275"/>
    </source>
</evidence>
<comment type="caution">
    <text evidence="10">The sequence shown here is derived from an EMBL/GenBank/DDBJ whole genome shotgun (WGS) entry which is preliminary data.</text>
</comment>
<comment type="similarity">
    <text evidence="3">Belongs to the peroxisomal targeting signal receptor family.</text>
</comment>